<keyword evidence="2" id="KW-0732">Signal</keyword>
<evidence type="ECO:0000256" key="1">
    <source>
        <dbReference type="SAM" id="Phobius"/>
    </source>
</evidence>
<gene>
    <name evidence="3" type="ORF">PVAND_009056</name>
</gene>
<keyword evidence="1" id="KW-1133">Transmembrane helix</keyword>
<evidence type="ECO:0008006" key="5">
    <source>
        <dbReference type="Google" id="ProtNLM"/>
    </source>
</evidence>
<feature type="signal peptide" evidence="2">
    <location>
        <begin position="1"/>
        <end position="19"/>
    </location>
</feature>
<feature type="chain" id="PRO_5039950001" description="Ionotropic receptor" evidence="2">
    <location>
        <begin position="20"/>
        <end position="383"/>
    </location>
</feature>
<reference evidence="3" key="1">
    <citation type="submission" date="2021-03" db="EMBL/GenBank/DDBJ databases">
        <title>Chromosome level genome of the anhydrobiotic midge Polypedilum vanderplanki.</title>
        <authorList>
            <person name="Yoshida Y."/>
            <person name="Kikawada T."/>
            <person name="Gusev O."/>
        </authorList>
    </citation>
    <scope>NUCLEOTIDE SEQUENCE</scope>
    <source>
        <strain evidence="3">NIAS01</strain>
        <tissue evidence="3">Whole body or cell culture</tissue>
    </source>
</reference>
<dbReference type="Proteomes" id="UP001107558">
    <property type="component" value="Chromosome 2"/>
</dbReference>
<protein>
    <recommendedName>
        <fullName evidence="5">Ionotropic receptor</fullName>
    </recommendedName>
</protein>
<accession>A0A9J6CBI5</accession>
<feature type="transmembrane region" description="Helical" evidence="1">
    <location>
        <begin position="362"/>
        <end position="382"/>
    </location>
</feature>
<comment type="caution">
    <text evidence="3">The sequence shown here is derived from an EMBL/GenBank/DDBJ whole genome shotgun (WGS) entry which is preliminary data.</text>
</comment>
<dbReference type="AlphaFoldDB" id="A0A9J6CBI5"/>
<dbReference type="EMBL" id="JADBJN010000002">
    <property type="protein sequence ID" value="KAG5679492.1"/>
    <property type="molecule type" value="Genomic_DNA"/>
</dbReference>
<evidence type="ECO:0000313" key="4">
    <source>
        <dbReference type="Proteomes" id="UP001107558"/>
    </source>
</evidence>
<sequence length="383" mass="45293">MFLKSFLLVLVVFCVEISCQNVKYKALKETLGEEPTEPVSKSISDVIDEFYIKNNIDFDFIIYGNTTNHINDVINELKNFPATIQHIPDFLNWNHKLNRSAIFFINSLTEVQYLHVKSIQTSVGTQFTNLESRNFKFLVYIKNAGTFEFVDNKTQTKKISKLTLNLRTFSDLMFYEFLLFNDGNRIILAANVFYSEKKCAKSHLRKLNSFDLETQKWNKKLENFDHYANFHGCIISFIMQIRNEFYVKDFKNISALNERFSDNGLKFSGVFYTLIEKLAVKHNFTIQYWIYGEDINLYTKNYKTPPLLCLSFLKITRLKSCEFPFHYDSKPLYTYDFYFLISLNDLYTNYEKLSFPFDTKTWILIFLTFSLTFTSIFGLHFCP</sequence>
<keyword evidence="1" id="KW-0472">Membrane</keyword>
<organism evidence="3 4">
    <name type="scientific">Polypedilum vanderplanki</name>
    <name type="common">Sleeping chironomid midge</name>
    <dbReference type="NCBI Taxonomy" id="319348"/>
    <lineage>
        <taxon>Eukaryota</taxon>
        <taxon>Metazoa</taxon>
        <taxon>Ecdysozoa</taxon>
        <taxon>Arthropoda</taxon>
        <taxon>Hexapoda</taxon>
        <taxon>Insecta</taxon>
        <taxon>Pterygota</taxon>
        <taxon>Neoptera</taxon>
        <taxon>Endopterygota</taxon>
        <taxon>Diptera</taxon>
        <taxon>Nematocera</taxon>
        <taxon>Chironomoidea</taxon>
        <taxon>Chironomidae</taxon>
        <taxon>Chironominae</taxon>
        <taxon>Polypedilum</taxon>
        <taxon>Polypedilum</taxon>
    </lineage>
</organism>
<keyword evidence="1" id="KW-0812">Transmembrane</keyword>
<keyword evidence="4" id="KW-1185">Reference proteome</keyword>
<evidence type="ECO:0000313" key="3">
    <source>
        <dbReference type="EMBL" id="KAG5679492.1"/>
    </source>
</evidence>
<evidence type="ECO:0000256" key="2">
    <source>
        <dbReference type="SAM" id="SignalP"/>
    </source>
</evidence>
<proteinExistence type="predicted"/>
<name>A0A9J6CBI5_POLVA</name>